<evidence type="ECO:0000313" key="1">
    <source>
        <dbReference type="EMBL" id="QKF94471.1"/>
    </source>
</evidence>
<keyword evidence="2" id="KW-1185">Reference proteome</keyword>
<organism evidence="1 2">
    <name type="scientific">Fadolivirus FV1/VV64</name>
    <dbReference type="NCBI Taxonomy" id="3070911"/>
    <lineage>
        <taxon>Viruses</taxon>
        <taxon>Varidnaviria</taxon>
        <taxon>Bamfordvirae</taxon>
        <taxon>Nucleocytoviricota</taxon>
        <taxon>Megaviricetes</taxon>
        <taxon>Imitervirales</taxon>
        <taxon>Mimiviridae</taxon>
        <taxon>Klosneuvirinae</taxon>
        <taxon>Fadolivirus</taxon>
        <taxon>Fadolivirus algeromassiliense</taxon>
    </lineage>
</organism>
<evidence type="ECO:0000313" key="2">
    <source>
        <dbReference type="Proteomes" id="UP001162001"/>
    </source>
</evidence>
<gene>
    <name evidence="1" type="ORF">Fadolivirus_1_1013</name>
</gene>
<dbReference type="Proteomes" id="UP001162001">
    <property type="component" value="Segment"/>
</dbReference>
<reference evidence="1 2" key="1">
    <citation type="submission" date="2020-04" db="EMBL/GenBank/DDBJ databases">
        <title>Advantages and limits of metagenomic assembly and binning of a giant virus.</title>
        <authorList>
            <person name="Schulz F."/>
            <person name="Andreani J."/>
            <person name="Francis R."/>
            <person name="Boudjemaa H."/>
            <person name="Bou Khalil J.Y."/>
            <person name="Lee J."/>
            <person name="La Scola B."/>
            <person name="Woyke T."/>
        </authorList>
    </citation>
    <scope>NUCLEOTIDE SEQUENCE [LARGE SCALE GENOMIC DNA]</scope>
    <source>
        <strain evidence="1 2">FV1/VV64</strain>
    </source>
</reference>
<dbReference type="EMBL" id="MT418680">
    <property type="protein sequence ID" value="QKF94471.1"/>
    <property type="molecule type" value="Genomic_DNA"/>
</dbReference>
<sequence>MEELNDDIMIYMMCDILEPGEIFNLFSTCHRMLSYKSISNIRKKITYKLLGSRGIEIMNEINNRDMDERKLVLSEYINDLFIKRIMLTLNLYDLKPIYFTDNKSNILEFMKKNSCYVAVSKTIYLENQDVSGIGSIFVLANRLYKANYLQQMYRLRREYSHELK</sequence>
<proteinExistence type="predicted"/>
<name>A0A7D3UUX5_9VIRU</name>
<accession>A0A7D3UUX5</accession>
<protein>
    <submittedName>
        <fullName evidence="1">Uncharacterized protein</fullName>
    </submittedName>
</protein>